<dbReference type="PRINTS" id="PR00812">
    <property type="entry name" value="BCTERIALGSPF"/>
</dbReference>
<dbReference type="AlphaFoldDB" id="A0AA88ZMU1"/>
<dbReference type="GO" id="GO:0005886">
    <property type="term" value="C:plasma membrane"/>
    <property type="evidence" value="ECO:0007669"/>
    <property type="project" value="UniProtKB-SubCell"/>
</dbReference>
<evidence type="ECO:0000313" key="10">
    <source>
        <dbReference type="EMBL" id="KGN02263.1"/>
    </source>
</evidence>
<dbReference type="PANTHER" id="PTHR30012">
    <property type="entry name" value="GENERAL SECRETION PATHWAY PROTEIN"/>
    <property type="match status" value="1"/>
</dbReference>
<sequence>MAIFKYKAMTKEGKFLEGEVNASSTNEVVAIIRGRDYLPVKIEEKVESKKIDIAKSFAKVKSKDLAVFCRQFATLLDAGADILNSVDLLRKQAENPKLKDSLEVVYEEIQKGYTLSSCMDKFKEVYPKLLVNMVRSGEETGQLGSVMEKMAEQYEREHRINSKIKGAFMYPIILIIVCVSAVTFLLTCVMPTFVQMFEDSGVELPGPTKVVMGISNGVKEHWYIILLVIICIFGGLKAFAKREEGAKIIDKMKLQFPGVKKTMRKIVAMRFSRGLSTTLYSGVSMINALSIVSRVIDNKLIEVKIMKARESVIKGVTLSESLRHITEFPEMLFAMTKIGEESGRLDDILEKTATFYEQEVEESLEKMTSMMEPILIVIMGILIGAIVVAMAMPMFDMFKTVQ</sequence>
<dbReference type="InterPro" id="IPR003004">
    <property type="entry name" value="GspF/PilC"/>
</dbReference>
<dbReference type="Pfam" id="PF00482">
    <property type="entry name" value="T2SSF"/>
    <property type="match status" value="2"/>
</dbReference>
<protein>
    <submittedName>
        <fullName evidence="10">Type II secretion system protein F</fullName>
    </submittedName>
</protein>
<dbReference type="FunFam" id="1.20.81.30:FF:000001">
    <property type="entry name" value="Type II secretion system protein F"/>
    <property type="match status" value="2"/>
</dbReference>
<evidence type="ECO:0000256" key="6">
    <source>
        <dbReference type="ARBA" id="ARBA00022989"/>
    </source>
</evidence>
<organism evidence="10 11">
    <name type="scientific">Clostridium novyi A str. 4570</name>
    <dbReference type="NCBI Taxonomy" id="1444290"/>
    <lineage>
        <taxon>Bacteria</taxon>
        <taxon>Bacillati</taxon>
        <taxon>Bacillota</taxon>
        <taxon>Clostridia</taxon>
        <taxon>Eubacteriales</taxon>
        <taxon>Clostridiaceae</taxon>
        <taxon>Clostridium</taxon>
    </lineage>
</organism>
<keyword evidence="6 8" id="KW-1133">Transmembrane helix</keyword>
<evidence type="ECO:0000256" key="8">
    <source>
        <dbReference type="SAM" id="Phobius"/>
    </source>
</evidence>
<comment type="similarity">
    <text evidence="2">Belongs to the GSP F family.</text>
</comment>
<evidence type="ECO:0000313" key="11">
    <source>
        <dbReference type="Proteomes" id="UP000030016"/>
    </source>
</evidence>
<accession>A0AA88ZMU1</accession>
<keyword evidence="5 8" id="KW-0812">Transmembrane</keyword>
<dbReference type="EMBL" id="JDRX01000011">
    <property type="protein sequence ID" value="KGN02263.1"/>
    <property type="molecule type" value="Genomic_DNA"/>
</dbReference>
<feature type="domain" description="Type II secretion system protein GspF" evidence="9">
    <location>
        <begin position="68"/>
        <end position="191"/>
    </location>
</feature>
<keyword evidence="7 8" id="KW-0472">Membrane</keyword>
<comment type="subcellular location">
    <subcellularLocation>
        <location evidence="1">Cell inner membrane</location>
        <topology evidence="1">Multi-pass membrane protein</topology>
    </subcellularLocation>
</comment>
<keyword evidence="4" id="KW-0997">Cell inner membrane</keyword>
<feature type="domain" description="Type II secretion system protein GspF" evidence="9">
    <location>
        <begin position="271"/>
        <end position="393"/>
    </location>
</feature>
<dbReference type="Gene3D" id="1.20.81.30">
    <property type="entry name" value="Type II secretion system (T2SS), domain F"/>
    <property type="match status" value="2"/>
</dbReference>
<keyword evidence="3" id="KW-1003">Cell membrane</keyword>
<name>A0AA88ZMU1_CLONO</name>
<feature type="transmembrane region" description="Helical" evidence="8">
    <location>
        <begin position="374"/>
        <end position="395"/>
    </location>
</feature>
<dbReference type="PANTHER" id="PTHR30012:SF0">
    <property type="entry name" value="TYPE II SECRETION SYSTEM PROTEIN F-RELATED"/>
    <property type="match status" value="1"/>
</dbReference>
<dbReference type="InterPro" id="IPR018076">
    <property type="entry name" value="T2SS_GspF_dom"/>
</dbReference>
<comment type="caution">
    <text evidence="10">The sequence shown here is derived from an EMBL/GenBank/DDBJ whole genome shotgun (WGS) entry which is preliminary data.</text>
</comment>
<evidence type="ECO:0000256" key="4">
    <source>
        <dbReference type="ARBA" id="ARBA00022519"/>
    </source>
</evidence>
<evidence type="ECO:0000256" key="5">
    <source>
        <dbReference type="ARBA" id="ARBA00022692"/>
    </source>
</evidence>
<dbReference type="InterPro" id="IPR042094">
    <property type="entry name" value="T2SS_GspF_sf"/>
</dbReference>
<evidence type="ECO:0000256" key="1">
    <source>
        <dbReference type="ARBA" id="ARBA00004429"/>
    </source>
</evidence>
<evidence type="ECO:0000256" key="2">
    <source>
        <dbReference type="ARBA" id="ARBA00005745"/>
    </source>
</evidence>
<feature type="transmembrane region" description="Helical" evidence="8">
    <location>
        <begin position="168"/>
        <end position="194"/>
    </location>
</feature>
<proteinExistence type="inferred from homology"/>
<evidence type="ECO:0000259" key="9">
    <source>
        <dbReference type="Pfam" id="PF00482"/>
    </source>
</evidence>
<reference evidence="10 11" key="1">
    <citation type="submission" date="2014-01" db="EMBL/GenBank/DDBJ databases">
        <title>Plasmidome dynamics in the species complex Clostridium novyi sensu lato converts strains of independent lineages into distinctly different pathogens.</title>
        <authorList>
            <person name="Skarin H."/>
            <person name="Segerman B."/>
        </authorList>
    </citation>
    <scope>NUCLEOTIDE SEQUENCE [LARGE SCALE GENOMIC DNA]</scope>
    <source>
        <strain evidence="10 11">4570</strain>
    </source>
</reference>
<gene>
    <name evidence="10" type="ORF">Z969_06380</name>
</gene>
<dbReference type="Proteomes" id="UP000030016">
    <property type="component" value="Unassembled WGS sequence"/>
</dbReference>
<feature type="transmembrane region" description="Helical" evidence="8">
    <location>
        <begin position="222"/>
        <end position="240"/>
    </location>
</feature>
<evidence type="ECO:0000256" key="7">
    <source>
        <dbReference type="ARBA" id="ARBA00023136"/>
    </source>
</evidence>
<dbReference type="RefSeq" id="WP_039249731.1">
    <property type="nucleotide sequence ID" value="NZ_JDRX01000011.1"/>
</dbReference>
<evidence type="ECO:0000256" key="3">
    <source>
        <dbReference type="ARBA" id="ARBA00022475"/>
    </source>
</evidence>